<accession>A0A6P1GIL9</accession>
<evidence type="ECO:0000259" key="1">
    <source>
        <dbReference type="Pfam" id="PF04480"/>
    </source>
</evidence>
<evidence type="ECO:0000313" key="2">
    <source>
        <dbReference type="EMBL" id="QHD68073.1"/>
    </source>
</evidence>
<reference evidence="2 3" key="1">
    <citation type="submission" date="2019-12" db="EMBL/GenBank/DDBJ databases">
        <title>Functional and genomic insights into the Sphingobium yanoikuyae YC-JY1, a bacterium efficiently degrading bisphenol A.</title>
        <authorList>
            <person name="Jia Y."/>
            <person name="Li X."/>
            <person name="Wang J."/>
            <person name="Eltoukhy A."/>
            <person name="Lamraoui I."/>
            <person name="Yan Y."/>
        </authorList>
    </citation>
    <scope>NUCLEOTIDE SEQUENCE [LARGE SCALE GENOMIC DNA]</scope>
    <source>
        <strain evidence="2 3">YC-JY1</strain>
    </source>
</reference>
<dbReference type="InterPro" id="IPR011335">
    <property type="entry name" value="Restrct_endonuc-II-like"/>
</dbReference>
<dbReference type="CDD" id="cd01038">
    <property type="entry name" value="Endonuclease_DUF559"/>
    <property type="match status" value="1"/>
</dbReference>
<dbReference type="AlphaFoldDB" id="A0A6P1GIL9"/>
<dbReference type="EMBL" id="CP047218">
    <property type="protein sequence ID" value="QHD68073.1"/>
    <property type="molecule type" value="Genomic_DNA"/>
</dbReference>
<feature type="domain" description="DUF559" evidence="1">
    <location>
        <begin position="5"/>
        <end position="109"/>
    </location>
</feature>
<sequence>MLQGQANRARQLRKAMSKPEVLLWQILRQRPQGLKFRRQHPSGPYVADFYCHEARLVIELDGEAHARGDAPMRDEQRDCWFAERGLSVLRLPAAAIMNDRDNAVAAILARAVETSGED</sequence>
<dbReference type="Gene3D" id="3.40.960.10">
    <property type="entry name" value="VSR Endonuclease"/>
    <property type="match status" value="1"/>
</dbReference>
<name>A0A6P1GIL9_SPHYA</name>
<dbReference type="InterPro" id="IPR047216">
    <property type="entry name" value="Endonuclease_DUF559_bact"/>
</dbReference>
<protein>
    <submittedName>
        <fullName evidence="2">DUF559 domain-containing protein</fullName>
    </submittedName>
</protein>
<dbReference type="Proteomes" id="UP000464086">
    <property type="component" value="Chromosome"/>
</dbReference>
<evidence type="ECO:0000313" key="3">
    <source>
        <dbReference type="Proteomes" id="UP000464086"/>
    </source>
</evidence>
<proteinExistence type="predicted"/>
<dbReference type="PANTHER" id="PTHR38590:SF1">
    <property type="entry name" value="BLL0828 PROTEIN"/>
    <property type="match status" value="1"/>
</dbReference>
<dbReference type="SUPFAM" id="SSF52980">
    <property type="entry name" value="Restriction endonuclease-like"/>
    <property type="match status" value="1"/>
</dbReference>
<gene>
    <name evidence="2" type="ORF">GS397_14155</name>
</gene>
<dbReference type="InterPro" id="IPR007569">
    <property type="entry name" value="DUF559"/>
</dbReference>
<dbReference type="PANTHER" id="PTHR38590">
    <property type="entry name" value="BLL0828 PROTEIN"/>
    <property type="match status" value="1"/>
</dbReference>
<dbReference type="Pfam" id="PF04480">
    <property type="entry name" value="DUF559"/>
    <property type="match status" value="1"/>
</dbReference>
<organism evidence="2 3">
    <name type="scientific">Sphingobium yanoikuyae</name>
    <name type="common">Sphingomonas yanoikuyae</name>
    <dbReference type="NCBI Taxonomy" id="13690"/>
    <lineage>
        <taxon>Bacteria</taxon>
        <taxon>Pseudomonadati</taxon>
        <taxon>Pseudomonadota</taxon>
        <taxon>Alphaproteobacteria</taxon>
        <taxon>Sphingomonadales</taxon>
        <taxon>Sphingomonadaceae</taxon>
        <taxon>Sphingobium</taxon>
    </lineage>
</organism>